<gene>
    <name evidence="2" type="ORF">FCL40_14765</name>
</gene>
<name>A0A4U1BA90_9GAMM</name>
<dbReference type="InterPro" id="IPR036078">
    <property type="entry name" value="Spo11/TopoVI_A_sf"/>
</dbReference>
<evidence type="ECO:0000313" key="2">
    <source>
        <dbReference type="EMBL" id="TKB47736.1"/>
    </source>
</evidence>
<dbReference type="OrthoDB" id="8564671at2"/>
<dbReference type="EMBL" id="SWCI01000012">
    <property type="protein sequence ID" value="TKB47736.1"/>
    <property type="molecule type" value="Genomic_DNA"/>
</dbReference>
<dbReference type="InterPro" id="IPR055705">
    <property type="entry name" value="DUF7281"/>
</dbReference>
<dbReference type="Proteomes" id="UP000305674">
    <property type="component" value="Unassembled WGS sequence"/>
</dbReference>
<dbReference type="GO" id="GO:0005694">
    <property type="term" value="C:chromosome"/>
    <property type="evidence" value="ECO:0007669"/>
    <property type="project" value="InterPro"/>
</dbReference>
<feature type="domain" description="DUF7281" evidence="1">
    <location>
        <begin position="140"/>
        <end position="312"/>
    </location>
</feature>
<dbReference type="Pfam" id="PF23947">
    <property type="entry name" value="DUF7281"/>
    <property type="match status" value="1"/>
</dbReference>
<sequence length="316" mass="35801">MTASSIIADTEGPTMELNRKERQTLAQWFTRPWQEREVALGALASRLHRDYGFGELIGDGRARARLQISRDHLSALRDELKRDGLGDPCQPEFVTEAQSRNHLAQTRQDEKRGARAVGDDLVLCRPLGHWHIDGQPIPLPPFEQAGQLLNWRSLSDMAPRLCHSHLVLVENLALMPELHRLALPRSLNNPLFLYRGDADRSTGAAYRCFRAFKGRLPLVYFGDFDPAGLEIGLGCGAERLLLPAPDCWETLLHPHWQSLTGAERRWYAQEAQARRLFSRNLAEPLKQALLAMDSHKQTRTQEHLLAHGVELELVDL</sequence>
<keyword evidence="3" id="KW-1185">Reference proteome</keyword>
<protein>
    <recommendedName>
        <fullName evidence="1">DUF7281 domain-containing protein</fullName>
    </recommendedName>
</protein>
<evidence type="ECO:0000259" key="1">
    <source>
        <dbReference type="Pfam" id="PF23947"/>
    </source>
</evidence>
<accession>A0A4U1BA90</accession>
<dbReference type="RefSeq" id="WP_136854071.1">
    <property type="nucleotide sequence ID" value="NZ_SWCI01000012.1"/>
</dbReference>
<comment type="caution">
    <text evidence="2">The sequence shown here is derived from an EMBL/GenBank/DDBJ whole genome shotgun (WGS) entry which is preliminary data.</text>
</comment>
<dbReference type="SUPFAM" id="SSF56726">
    <property type="entry name" value="DNA topoisomerase IV, alpha subunit"/>
    <property type="match status" value="1"/>
</dbReference>
<dbReference type="AlphaFoldDB" id="A0A4U1BA90"/>
<dbReference type="GO" id="GO:0003677">
    <property type="term" value="F:DNA binding"/>
    <property type="evidence" value="ECO:0007669"/>
    <property type="project" value="InterPro"/>
</dbReference>
<evidence type="ECO:0000313" key="3">
    <source>
        <dbReference type="Proteomes" id="UP000305674"/>
    </source>
</evidence>
<reference evidence="2 3" key="1">
    <citation type="submission" date="2019-04" db="EMBL/GenBank/DDBJ databases">
        <authorList>
            <person name="Hwang J.C."/>
        </authorList>
    </citation>
    <scope>NUCLEOTIDE SEQUENCE [LARGE SCALE GENOMIC DNA]</scope>
    <source>
        <strain evidence="2 3">IMCC35001</strain>
    </source>
</reference>
<organism evidence="2 3">
    <name type="scientific">Ferrimonas sediminicola</name>
    <dbReference type="NCBI Taxonomy" id="2569538"/>
    <lineage>
        <taxon>Bacteria</taxon>
        <taxon>Pseudomonadati</taxon>
        <taxon>Pseudomonadota</taxon>
        <taxon>Gammaproteobacteria</taxon>
        <taxon>Alteromonadales</taxon>
        <taxon>Ferrimonadaceae</taxon>
        <taxon>Ferrimonas</taxon>
    </lineage>
</organism>
<proteinExistence type="predicted"/>